<dbReference type="Gene3D" id="3.90.1150.10">
    <property type="entry name" value="Aspartate Aminotransferase, domain 1"/>
    <property type="match status" value="1"/>
</dbReference>
<protein>
    <submittedName>
        <fullName evidence="5">Aspartate aminotransferase family protein</fullName>
    </submittedName>
</protein>
<evidence type="ECO:0000256" key="2">
    <source>
        <dbReference type="ARBA" id="ARBA00008954"/>
    </source>
</evidence>
<dbReference type="FunFam" id="3.40.640.10:FF:000004">
    <property type="entry name" value="Acetylornithine aminotransferase"/>
    <property type="match status" value="1"/>
</dbReference>
<dbReference type="OrthoDB" id="9807885at2"/>
<keyword evidence="3 4" id="KW-0663">Pyridoxal phosphate</keyword>
<proteinExistence type="inferred from homology"/>
<dbReference type="PIRSF" id="PIRSF000521">
    <property type="entry name" value="Transaminase_4ab_Lys_Orn"/>
    <property type="match status" value="1"/>
</dbReference>
<accession>A0A8J3ADT8</accession>
<dbReference type="InterPro" id="IPR015422">
    <property type="entry name" value="PyrdxlP-dep_Trfase_small"/>
</dbReference>
<comment type="similarity">
    <text evidence="2 4">Belongs to the class-III pyridoxal-phosphate-dependent aminotransferase family.</text>
</comment>
<evidence type="ECO:0000313" key="6">
    <source>
        <dbReference type="Proteomes" id="UP000626244"/>
    </source>
</evidence>
<dbReference type="InterPro" id="IPR005814">
    <property type="entry name" value="Aminotrans_3"/>
</dbReference>
<evidence type="ECO:0000313" key="5">
    <source>
        <dbReference type="EMBL" id="GGI11884.1"/>
    </source>
</evidence>
<dbReference type="GO" id="GO:0008483">
    <property type="term" value="F:transaminase activity"/>
    <property type="evidence" value="ECO:0007669"/>
    <property type="project" value="UniProtKB-KW"/>
</dbReference>
<dbReference type="SUPFAM" id="SSF53383">
    <property type="entry name" value="PLP-dependent transferases"/>
    <property type="match status" value="1"/>
</dbReference>
<dbReference type="PANTHER" id="PTHR43094:SF1">
    <property type="entry name" value="AMINOTRANSFERASE CLASS-III"/>
    <property type="match status" value="1"/>
</dbReference>
<dbReference type="NCBIfam" id="NF005375">
    <property type="entry name" value="PRK06917.1"/>
    <property type="match status" value="1"/>
</dbReference>
<dbReference type="Proteomes" id="UP000626244">
    <property type="component" value="Unassembled WGS sequence"/>
</dbReference>
<gene>
    <name evidence="5" type="ORF">GCM10007380_10080</name>
</gene>
<keyword evidence="5" id="KW-0032">Aminotransferase</keyword>
<keyword evidence="6" id="KW-1185">Reference proteome</keyword>
<reference evidence="6" key="1">
    <citation type="journal article" date="2019" name="Int. J. Syst. Evol. Microbiol.">
        <title>The Global Catalogue of Microorganisms (GCM) 10K type strain sequencing project: providing services to taxonomists for standard genome sequencing and annotation.</title>
        <authorList>
            <consortium name="The Broad Institute Genomics Platform"/>
            <consortium name="The Broad Institute Genome Sequencing Center for Infectious Disease"/>
            <person name="Wu L."/>
            <person name="Ma J."/>
        </authorList>
    </citation>
    <scope>NUCLEOTIDE SEQUENCE [LARGE SCALE GENOMIC DNA]</scope>
    <source>
        <strain evidence="6">CGMCC 1.14993</strain>
    </source>
</reference>
<dbReference type="RefSeq" id="WP_087999230.1">
    <property type="nucleotide sequence ID" value="NZ_BMHB01000001.1"/>
</dbReference>
<dbReference type="EMBL" id="BMHB01000001">
    <property type="protein sequence ID" value="GGI11884.1"/>
    <property type="molecule type" value="Genomic_DNA"/>
</dbReference>
<sequence>MAKREYLIKPLVGEIYPTIDRGESIYLWDKQGKKYIDGSSGAVAASIGHGVKEVIDEMVGQANKVAFVYRSQFTSDAAENLAKKISELTPGDLNWSFFVNSGTEATETAMKMAIQHFQERGIHTKTKIISRMMSYHGITIGALSMSGHPLRRKRFTSLLEDYPMVEAPYCKRCPYGLEKGRCALLCATSLERTIQKLGAENVAAFIAEPIVGAAGAALTPPKGYYEKIREICTKHDVLFIADEVMTGIGRTGEMFGIHHWNCVPDILVLGKGLAAGYTPIAAAVASDRVMQPIIEGSRLVMSGHTFSANPLSASVALAVLHYVEKYNLVQNSKKQGKKIMKTLKEWKKQFPFIFDVRGEGLLIGIELDETQFEKHSLTTHVIEIARNKGLLLYPAVSGPNGRLENSFLLSPPLVITAQQVDELLIVLKEVFHELSQEVKGVI</sequence>
<name>A0A8J3ADT8_9BACI</name>
<dbReference type="Gene3D" id="3.40.640.10">
    <property type="entry name" value="Type I PLP-dependent aspartate aminotransferase-like (Major domain)"/>
    <property type="match status" value="1"/>
</dbReference>
<comment type="caution">
    <text evidence="5">The sequence shown here is derived from an EMBL/GenBank/DDBJ whole genome shotgun (WGS) entry which is preliminary data.</text>
</comment>
<dbReference type="InterPro" id="IPR015421">
    <property type="entry name" value="PyrdxlP-dep_Trfase_major"/>
</dbReference>
<keyword evidence="5" id="KW-0808">Transferase</keyword>
<evidence type="ECO:0000256" key="1">
    <source>
        <dbReference type="ARBA" id="ARBA00001933"/>
    </source>
</evidence>
<dbReference type="AlphaFoldDB" id="A0A8J3ADT8"/>
<dbReference type="InterPro" id="IPR015424">
    <property type="entry name" value="PyrdxlP-dep_Trfase"/>
</dbReference>
<dbReference type="InterPro" id="IPR049704">
    <property type="entry name" value="Aminotrans_3_PPA_site"/>
</dbReference>
<evidence type="ECO:0000256" key="4">
    <source>
        <dbReference type="RuleBase" id="RU003560"/>
    </source>
</evidence>
<organism evidence="5 6">
    <name type="scientific">Gottfriedia solisilvae</name>
    <dbReference type="NCBI Taxonomy" id="1516104"/>
    <lineage>
        <taxon>Bacteria</taxon>
        <taxon>Bacillati</taxon>
        <taxon>Bacillota</taxon>
        <taxon>Bacilli</taxon>
        <taxon>Bacillales</taxon>
        <taxon>Bacillaceae</taxon>
        <taxon>Gottfriedia</taxon>
    </lineage>
</organism>
<comment type="cofactor">
    <cofactor evidence="1">
        <name>pyridoxal 5'-phosphate</name>
        <dbReference type="ChEBI" id="CHEBI:597326"/>
    </cofactor>
</comment>
<dbReference type="CDD" id="cd00610">
    <property type="entry name" value="OAT_like"/>
    <property type="match status" value="1"/>
</dbReference>
<evidence type="ECO:0000256" key="3">
    <source>
        <dbReference type="ARBA" id="ARBA00022898"/>
    </source>
</evidence>
<dbReference type="Pfam" id="PF00202">
    <property type="entry name" value="Aminotran_3"/>
    <property type="match status" value="1"/>
</dbReference>
<dbReference type="PROSITE" id="PS00600">
    <property type="entry name" value="AA_TRANSFER_CLASS_3"/>
    <property type="match status" value="1"/>
</dbReference>
<dbReference type="GO" id="GO:0030170">
    <property type="term" value="F:pyridoxal phosphate binding"/>
    <property type="evidence" value="ECO:0007669"/>
    <property type="project" value="InterPro"/>
</dbReference>
<dbReference type="PANTHER" id="PTHR43094">
    <property type="entry name" value="AMINOTRANSFERASE"/>
    <property type="match status" value="1"/>
</dbReference>